<sequence length="187" mass="20584">MIHCTGMGSKRDAADAEHSEQAQKQQARAERAQVERPQAERAHGERAQVERARAERAHGERPHEERVQADRVRAEREAGARERLVERGAGEVAARPWRPAPVPLSAVDFVQFALWRAGELGAEDLLAALTLLPAARAEVEELEAGLFFVARSSGLTWAEIADAMGFSSPQACQQRFNRLTARQEAGS</sequence>
<reference evidence="3" key="1">
    <citation type="journal article" date="2019" name="Int. J. Syst. Evol. Microbiol.">
        <title>The Global Catalogue of Microorganisms (GCM) 10K type strain sequencing project: providing services to taxonomists for standard genome sequencing and annotation.</title>
        <authorList>
            <consortium name="The Broad Institute Genomics Platform"/>
            <consortium name="The Broad Institute Genome Sequencing Center for Infectious Disease"/>
            <person name="Wu L."/>
            <person name="Ma J."/>
        </authorList>
    </citation>
    <scope>NUCLEOTIDE SEQUENCE [LARGE SCALE GENOMIC DNA]</scope>
    <source>
        <strain evidence="3">JCM 15572</strain>
    </source>
</reference>
<evidence type="ECO:0000313" key="3">
    <source>
        <dbReference type="Proteomes" id="UP001501705"/>
    </source>
</evidence>
<keyword evidence="3" id="KW-1185">Reference proteome</keyword>
<gene>
    <name evidence="2" type="ORF">GCM10009804_53830</name>
</gene>
<dbReference type="EMBL" id="BAAAPH010000019">
    <property type="protein sequence ID" value="GAA1590946.1"/>
    <property type="molecule type" value="Genomic_DNA"/>
</dbReference>
<evidence type="ECO:0008006" key="4">
    <source>
        <dbReference type="Google" id="ProtNLM"/>
    </source>
</evidence>
<organism evidence="2 3">
    <name type="scientific">Kribbella hippodromi</name>
    <dbReference type="NCBI Taxonomy" id="434347"/>
    <lineage>
        <taxon>Bacteria</taxon>
        <taxon>Bacillati</taxon>
        <taxon>Actinomycetota</taxon>
        <taxon>Actinomycetes</taxon>
        <taxon>Propionibacteriales</taxon>
        <taxon>Kribbellaceae</taxon>
        <taxon>Kribbella</taxon>
    </lineage>
</organism>
<proteinExistence type="predicted"/>
<comment type="caution">
    <text evidence="2">The sequence shown here is derived from an EMBL/GenBank/DDBJ whole genome shotgun (WGS) entry which is preliminary data.</text>
</comment>
<feature type="compositionally biased region" description="Basic and acidic residues" evidence="1">
    <location>
        <begin position="9"/>
        <end position="73"/>
    </location>
</feature>
<name>A0ABP4PTK1_9ACTN</name>
<evidence type="ECO:0000256" key="1">
    <source>
        <dbReference type="SAM" id="MobiDB-lite"/>
    </source>
</evidence>
<protein>
    <recommendedName>
        <fullName evidence="4">DNA-binding protein</fullName>
    </recommendedName>
</protein>
<accession>A0ABP4PTK1</accession>
<dbReference type="Proteomes" id="UP001501705">
    <property type="component" value="Unassembled WGS sequence"/>
</dbReference>
<feature type="region of interest" description="Disordered" evidence="1">
    <location>
        <begin position="1"/>
        <end position="73"/>
    </location>
</feature>
<evidence type="ECO:0000313" key="2">
    <source>
        <dbReference type="EMBL" id="GAA1590946.1"/>
    </source>
</evidence>